<evidence type="ECO:0000313" key="7">
    <source>
        <dbReference type="EMBL" id="GAX73074.1"/>
    </source>
</evidence>
<accession>A0A250WQE4</accession>
<feature type="compositionally biased region" description="Polar residues" evidence="6">
    <location>
        <begin position="422"/>
        <end position="434"/>
    </location>
</feature>
<evidence type="ECO:0000313" key="8">
    <source>
        <dbReference type="Proteomes" id="UP000232323"/>
    </source>
</evidence>
<protein>
    <submittedName>
        <fullName evidence="7">Uncharacterized protein</fullName>
    </submittedName>
</protein>
<comment type="subcellular location">
    <subcellularLocation>
        <location evidence="1">Mitochondrion membrane</location>
        <topology evidence="1">Multi-pass membrane protein</topology>
    </subcellularLocation>
</comment>
<gene>
    <name evidence="7" type="ORF">CEUSTIGMA_g527.t1</name>
</gene>
<comment type="caution">
    <text evidence="7">The sequence shown here is derived from an EMBL/GenBank/DDBJ whole genome shotgun (WGS) entry which is preliminary data.</text>
</comment>
<dbReference type="GO" id="GO:0005741">
    <property type="term" value="C:mitochondrial outer membrane"/>
    <property type="evidence" value="ECO:0007669"/>
    <property type="project" value="TreeGrafter"/>
</dbReference>
<dbReference type="Proteomes" id="UP000232323">
    <property type="component" value="Unassembled WGS sequence"/>
</dbReference>
<proteinExistence type="predicted"/>
<keyword evidence="8" id="KW-1185">Reference proteome</keyword>
<dbReference type="InterPro" id="IPR013946">
    <property type="entry name" value="NCA2-like"/>
</dbReference>
<sequence length="712" mass="77918">MFGMQVESAMEMAPSLFLIALQSAQAASDRLLCDLEHVDMNLQFWQHLLDRGSSSLHSRFQLLSMGPSAFIHSLVEAVYHWLWGGELPTFCSLRGKTATEKLQYRVMVLKQLKEEIAVAVAGVHHAAGSLRKVVARVPFPDLYEEDPNQQRKHTGFSAAMCEWELKAAVETSDSCASSVRAALDGLYGAIPGLSKHRALERCSMEPTTGSGDSLNATELNVTASLALALGELGSCPDLKHCYKLLDVDSLRPAAGGGVSNVEEALLAAQTAAAEAGPFIQLPAWLVMPSYLQRNWLTLLMKGAGMAWVLQYIFWHSSLAGSNDLQRWSKATFDSISEAWQAHVVEPFKNIKGELFRTFRDRPSLVSAEEYESDMKSLIRMLVDFERDKRPSFESISPLPFTQQAAAIPTATNYDLAETASTQATRSGASLSSGTHVRFNDDASSMGGGSSSNNNQSPLAAGARSSVDDVGTACSDQTSQILSGMQLVMRSYEMQLRSPIRNLLVGDLARAMLIQVQRLKLDTEAAMLKLDQILKASELSFSLVAALPGMAATWLLVTACIRTMTSNPPDLKRQATFLRLAASDLERALQTLIEVQNGLVLGDRRVASDDAMHSADGRRTAIDDDDVTQCAVERRDTGGTIDKHEGMMLYKLARVQREVERLFLRHDRVSRHSHYQGLKSDVLNLAELISEGRNGAAMAPAVKRVMCFCSGNI</sequence>
<evidence type="ECO:0000256" key="6">
    <source>
        <dbReference type="SAM" id="MobiDB-lite"/>
    </source>
</evidence>
<dbReference type="STRING" id="1157962.A0A250WQE4"/>
<evidence type="ECO:0000256" key="3">
    <source>
        <dbReference type="ARBA" id="ARBA00022989"/>
    </source>
</evidence>
<name>A0A250WQE4_9CHLO</name>
<dbReference type="AlphaFoldDB" id="A0A250WQE4"/>
<evidence type="ECO:0000256" key="1">
    <source>
        <dbReference type="ARBA" id="ARBA00004225"/>
    </source>
</evidence>
<keyword evidence="2" id="KW-0812">Transmembrane</keyword>
<evidence type="ECO:0000256" key="5">
    <source>
        <dbReference type="ARBA" id="ARBA00023136"/>
    </source>
</evidence>
<feature type="region of interest" description="Disordered" evidence="6">
    <location>
        <begin position="422"/>
        <end position="463"/>
    </location>
</feature>
<keyword evidence="5" id="KW-0472">Membrane</keyword>
<reference evidence="7 8" key="1">
    <citation type="submission" date="2017-08" db="EMBL/GenBank/DDBJ databases">
        <title>Acidophilic green algal genome provides insights into adaptation to an acidic environment.</title>
        <authorList>
            <person name="Hirooka S."/>
            <person name="Hirose Y."/>
            <person name="Kanesaki Y."/>
            <person name="Higuchi S."/>
            <person name="Fujiwara T."/>
            <person name="Onuma R."/>
            <person name="Era A."/>
            <person name="Ohbayashi R."/>
            <person name="Uzuka A."/>
            <person name="Nozaki H."/>
            <person name="Yoshikawa H."/>
            <person name="Miyagishima S.Y."/>
        </authorList>
    </citation>
    <scope>NUCLEOTIDE SEQUENCE [LARGE SCALE GENOMIC DNA]</scope>
    <source>
        <strain evidence="7 8">NIES-2499</strain>
    </source>
</reference>
<dbReference type="EMBL" id="BEGY01000002">
    <property type="protein sequence ID" value="GAX73074.1"/>
    <property type="molecule type" value="Genomic_DNA"/>
</dbReference>
<organism evidence="7 8">
    <name type="scientific">Chlamydomonas eustigma</name>
    <dbReference type="NCBI Taxonomy" id="1157962"/>
    <lineage>
        <taxon>Eukaryota</taxon>
        <taxon>Viridiplantae</taxon>
        <taxon>Chlorophyta</taxon>
        <taxon>core chlorophytes</taxon>
        <taxon>Chlorophyceae</taxon>
        <taxon>CS clade</taxon>
        <taxon>Chlamydomonadales</taxon>
        <taxon>Chlamydomonadaceae</taxon>
        <taxon>Chlamydomonas</taxon>
    </lineage>
</organism>
<dbReference type="PANTHER" id="PTHR28234:SF1">
    <property type="entry name" value="NUCLEAR CONTROL OF ATPASE PROTEIN 2"/>
    <property type="match status" value="1"/>
</dbReference>
<evidence type="ECO:0000256" key="4">
    <source>
        <dbReference type="ARBA" id="ARBA00023128"/>
    </source>
</evidence>
<dbReference type="Pfam" id="PF08637">
    <property type="entry name" value="NCA2"/>
    <property type="match status" value="2"/>
</dbReference>
<evidence type="ECO:0000256" key="2">
    <source>
        <dbReference type="ARBA" id="ARBA00022692"/>
    </source>
</evidence>
<keyword evidence="4" id="KW-0496">Mitochondrion</keyword>
<dbReference type="PANTHER" id="PTHR28234">
    <property type="entry name" value="NUCLEAR CONTROL OF ATPASE PROTEIN 2"/>
    <property type="match status" value="1"/>
</dbReference>
<dbReference type="OrthoDB" id="549700at2759"/>
<keyword evidence="3" id="KW-1133">Transmembrane helix</keyword>